<dbReference type="AlphaFoldDB" id="A0A1W6LJV5"/>
<keyword evidence="2" id="KW-1185">Reference proteome</keyword>
<dbReference type="STRING" id="1941349.STSP1_00393"/>
<proteinExistence type="predicted"/>
<gene>
    <name evidence="1" type="ORF">STSP1_00393</name>
</gene>
<protein>
    <submittedName>
        <fullName evidence="1">Uncharacterized protein</fullName>
    </submittedName>
</protein>
<evidence type="ECO:0000313" key="1">
    <source>
        <dbReference type="EMBL" id="ARN56023.1"/>
    </source>
</evidence>
<name>A0A1W6LJV5_9BACT</name>
<dbReference type="KEGG" id="pbp:STSP1_00393"/>
<sequence length="54" mass="6200">MLKRSFRHTIWDTASNFISLAIINIYETKFFTKKRRSLSSAQEGNNEKGCICSG</sequence>
<evidence type="ECO:0000313" key="2">
    <source>
        <dbReference type="Proteomes" id="UP000193334"/>
    </source>
</evidence>
<reference evidence="2" key="1">
    <citation type="submission" date="2017-04" db="EMBL/GenBank/DDBJ databases">
        <title>Comparative genomics and description of representatives of a novel lineage of planctomycetes thriving in anoxic sediments.</title>
        <authorList>
            <person name="Spring S."/>
            <person name="Bunk B."/>
            <person name="Sproer C."/>
        </authorList>
    </citation>
    <scope>NUCLEOTIDE SEQUENCE [LARGE SCALE GENOMIC DNA]</scope>
    <source>
        <strain evidence="2">ST-PulAB-D4</strain>
    </source>
</reference>
<dbReference type="Proteomes" id="UP000193334">
    <property type="component" value="Chromosome"/>
</dbReference>
<accession>A0A1W6LJV5</accession>
<organism evidence="1 2">
    <name type="scientific">Sedimentisphaera salicampi</name>
    <dbReference type="NCBI Taxonomy" id="1941349"/>
    <lineage>
        <taxon>Bacteria</taxon>
        <taxon>Pseudomonadati</taxon>
        <taxon>Planctomycetota</taxon>
        <taxon>Phycisphaerae</taxon>
        <taxon>Sedimentisphaerales</taxon>
        <taxon>Sedimentisphaeraceae</taxon>
        <taxon>Sedimentisphaera</taxon>
    </lineage>
</organism>
<dbReference type="EMBL" id="CP021023">
    <property type="protein sequence ID" value="ARN56023.1"/>
    <property type="molecule type" value="Genomic_DNA"/>
</dbReference>